<protein>
    <recommendedName>
        <fullName evidence="5">EamA-like transporter family protein</fullName>
    </recommendedName>
</protein>
<name>A0A261TIS2_9BORD</name>
<keyword evidence="1" id="KW-0812">Transmembrane</keyword>
<feature type="transmembrane region" description="Helical" evidence="1">
    <location>
        <begin position="129"/>
        <end position="147"/>
    </location>
</feature>
<dbReference type="EMBL" id="NEVP01000009">
    <property type="protein sequence ID" value="OZI48940.1"/>
    <property type="molecule type" value="Genomic_DNA"/>
</dbReference>
<feature type="transmembrane region" description="Helical" evidence="1">
    <location>
        <begin position="72"/>
        <end position="90"/>
    </location>
</feature>
<dbReference type="Pfam" id="PF04657">
    <property type="entry name" value="DMT_YdcZ"/>
    <property type="match status" value="1"/>
</dbReference>
<evidence type="ECO:0000256" key="2">
    <source>
        <dbReference type="SAM" id="SignalP"/>
    </source>
</evidence>
<accession>A0A261TIS2</accession>
<dbReference type="RefSeq" id="WP_094801305.1">
    <property type="nucleotide sequence ID" value="NZ_NEVP01000009.1"/>
</dbReference>
<dbReference type="Proteomes" id="UP000216913">
    <property type="component" value="Unassembled WGS sequence"/>
</dbReference>
<feature type="signal peptide" evidence="2">
    <location>
        <begin position="1"/>
        <end position="21"/>
    </location>
</feature>
<dbReference type="InterPro" id="IPR006750">
    <property type="entry name" value="YdcZ"/>
</dbReference>
<dbReference type="PANTHER" id="PTHR34821">
    <property type="entry name" value="INNER MEMBRANE PROTEIN YDCZ"/>
    <property type="match status" value="1"/>
</dbReference>
<sequence>MPALVPLFIAVLAGAAVPLQAASNAALGRALGHPLWATLCSLLVSVAVLAPVLLAARVSAPTLAQATGGPTWLWLGGVAGVVYVTAALVLAPRLGVANFIVCVIAGQMLASLVLDHFGLMGLPVRPTSGARLAGVTLILLGMAVVQWDNRSPPADTAATPASSQR</sequence>
<feature type="chain" id="PRO_5013125415" description="EamA-like transporter family protein" evidence="2">
    <location>
        <begin position="22"/>
        <end position="165"/>
    </location>
</feature>
<keyword evidence="1" id="KW-1133">Transmembrane helix</keyword>
<feature type="transmembrane region" description="Helical" evidence="1">
    <location>
        <begin position="35"/>
        <end position="60"/>
    </location>
</feature>
<keyword evidence="1" id="KW-0472">Membrane</keyword>
<gene>
    <name evidence="3" type="ORF">CAL25_15030</name>
</gene>
<comment type="caution">
    <text evidence="3">The sequence shown here is derived from an EMBL/GenBank/DDBJ whole genome shotgun (WGS) entry which is preliminary data.</text>
</comment>
<dbReference type="PANTHER" id="PTHR34821:SF2">
    <property type="entry name" value="INNER MEMBRANE PROTEIN YDCZ"/>
    <property type="match status" value="1"/>
</dbReference>
<feature type="transmembrane region" description="Helical" evidence="1">
    <location>
        <begin position="96"/>
        <end position="117"/>
    </location>
</feature>
<dbReference type="AlphaFoldDB" id="A0A261TIS2"/>
<evidence type="ECO:0000313" key="4">
    <source>
        <dbReference type="Proteomes" id="UP000216913"/>
    </source>
</evidence>
<evidence type="ECO:0000313" key="3">
    <source>
        <dbReference type="EMBL" id="OZI48940.1"/>
    </source>
</evidence>
<organism evidence="3 4">
    <name type="scientific">Bordetella genomosp. 5</name>
    <dbReference type="NCBI Taxonomy" id="1395608"/>
    <lineage>
        <taxon>Bacteria</taxon>
        <taxon>Pseudomonadati</taxon>
        <taxon>Pseudomonadota</taxon>
        <taxon>Betaproteobacteria</taxon>
        <taxon>Burkholderiales</taxon>
        <taxon>Alcaligenaceae</taxon>
        <taxon>Bordetella</taxon>
    </lineage>
</organism>
<keyword evidence="2" id="KW-0732">Signal</keyword>
<evidence type="ECO:0008006" key="5">
    <source>
        <dbReference type="Google" id="ProtNLM"/>
    </source>
</evidence>
<proteinExistence type="predicted"/>
<keyword evidence="4" id="KW-1185">Reference proteome</keyword>
<dbReference type="OrthoDB" id="9097160at2"/>
<dbReference type="GO" id="GO:0005886">
    <property type="term" value="C:plasma membrane"/>
    <property type="evidence" value="ECO:0007669"/>
    <property type="project" value="TreeGrafter"/>
</dbReference>
<reference evidence="3 4" key="1">
    <citation type="submission" date="2017-05" db="EMBL/GenBank/DDBJ databases">
        <title>Complete and WGS of Bordetella genogroups.</title>
        <authorList>
            <person name="Spilker T."/>
            <person name="LiPuma J."/>
        </authorList>
    </citation>
    <scope>NUCLEOTIDE SEQUENCE [LARGE SCALE GENOMIC DNA]</scope>
    <source>
        <strain evidence="3 4">AU10456</strain>
    </source>
</reference>
<evidence type="ECO:0000256" key="1">
    <source>
        <dbReference type="SAM" id="Phobius"/>
    </source>
</evidence>